<dbReference type="InterPro" id="IPR050882">
    <property type="entry name" value="Prepilin_peptidase/N-MTase"/>
</dbReference>
<accession>A0ABW6K9K8</accession>
<keyword evidence="5" id="KW-1185">Reference proteome</keyword>
<dbReference type="Gene3D" id="1.20.120.1220">
    <property type="match status" value="1"/>
</dbReference>
<dbReference type="EMBL" id="JBIACK010000001">
    <property type="protein sequence ID" value="MFE8699618.1"/>
    <property type="molecule type" value="Genomic_DNA"/>
</dbReference>
<evidence type="ECO:0000256" key="1">
    <source>
        <dbReference type="ARBA" id="ARBA00005801"/>
    </source>
</evidence>
<dbReference type="Pfam" id="PF01478">
    <property type="entry name" value="Peptidase_A24"/>
    <property type="match status" value="1"/>
</dbReference>
<dbReference type="PANTHER" id="PTHR30487">
    <property type="entry name" value="TYPE 4 PREPILIN-LIKE PROTEINS LEADER PEPTIDE-PROCESSING ENZYME"/>
    <property type="match status" value="1"/>
</dbReference>
<evidence type="ECO:0000313" key="4">
    <source>
        <dbReference type="EMBL" id="MFE8699618.1"/>
    </source>
</evidence>
<keyword evidence="2" id="KW-0812">Transmembrane</keyword>
<proteinExistence type="inferred from homology"/>
<feature type="transmembrane region" description="Helical" evidence="2">
    <location>
        <begin position="150"/>
        <end position="171"/>
    </location>
</feature>
<organism evidence="4 5">
    <name type="scientific">Cytobacillus spartinae</name>
    <dbReference type="NCBI Taxonomy" id="3299023"/>
    <lineage>
        <taxon>Bacteria</taxon>
        <taxon>Bacillati</taxon>
        <taxon>Bacillota</taxon>
        <taxon>Bacilli</taxon>
        <taxon>Bacillales</taxon>
        <taxon>Bacillaceae</taxon>
        <taxon>Cytobacillus</taxon>
    </lineage>
</organism>
<name>A0ABW6K9K8_9BACI</name>
<evidence type="ECO:0000256" key="2">
    <source>
        <dbReference type="SAM" id="Phobius"/>
    </source>
</evidence>
<reference evidence="4 5" key="1">
    <citation type="submission" date="2024-08" db="EMBL/GenBank/DDBJ databases">
        <title>Two novel Cytobacillus novel species.</title>
        <authorList>
            <person name="Liu G."/>
        </authorList>
    </citation>
    <scope>NUCLEOTIDE SEQUENCE [LARGE SCALE GENOMIC DNA]</scope>
    <source>
        <strain evidence="4 5">FJAT-54145</strain>
    </source>
</reference>
<dbReference type="Proteomes" id="UP001601059">
    <property type="component" value="Unassembled WGS sequence"/>
</dbReference>
<comment type="similarity">
    <text evidence="1">Belongs to the peptidase A24 family.</text>
</comment>
<evidence type="ECO:0000259" key="3">
    <source>
        <dbReference type="Pfam" id="PF01478"/>
    </source>
</evidence>
<keyword evidence="2" id="KW-1133">Transmembrane helix</keyword>
<gene>
    <name evidence="4" type="ORF">ACFYKX_03155</name>
</gene>
<protein>
    <submittedName>
        <fullName evidence="4">Prepilin peptidase</fullName>
    </submittedName>
</protein>
<comment type="caution">
    <text evidence="4">The sequence shown here is derived from an EMBL/GenBank/DDBJ whole genome shotgun (WGS) entry which is preliminary data.</text>
</comment>
<dbReference type="InterPro" id="IPR000045">
    <property type="entry name" value="Prepilin_IV_endopep_pep"/>
</dbReference>
<feature type="transmembrane region" description="Helical" evidence="2">
    <location>
        <begin position="89"/>
        <end position="113"/>
    </location>
</feature>
<feature type="transmembrane region" description="Helical" evidence="2">
    <location>
        <begin position="60"/>
        <end position="83"/>
    </location>
</feature>
<dbReference type="PANTHER" id="PTHR30487:SF0">
    <property type="entry name" value="PREPILIN LEADER PEPTIDASE_N-METHYLTRANSFERASE-RELATED"/>
    <property type="match status" value="1"/>
</dbReference>
<sequence length="172" mass="18397">MIFDSLLILVLLICLITDIKSRKIYNKVIFPALIVAIILHAFAPFGSGILFSLTGFGVGLALLLIPYLMGGMGAGDVKLLALVGALKGAMFVMTTGIYMAIIGALIALFVIMFRKGALRRLKSIVYTVSSYKHGIKIPLALDKDALQTTYPYGVAIAGGAFMSLLAKGWLIL</sequence>
<keyword evidence="2" id="KW-0472">Membrane</keyword>
<dbReference type="RefSeq" id="WP_389357965.1">
    <property type="nucleotide sequence ID" value="NZ_JBIACK010000001.1"/>
</dbReference>
<feature type="transmembrane region" description="Helical" evidence="2">
    <location>
        <begin position="31"/>
        <end position="53"/>
    </location>
</feature>
<feature type="domain" description="Prepilin type IV endopeptidase peptidase" evidence="3">
    <location>
        <begin position="6"/>
        <end position="108"/>
    </location>
</feature>
<evidence type="ECO:0000313" key="5">
    <source>
        <dbReference type="Proteomes" id="UP001601059"/>
    </source>
</evidence>